<proteinExistence type="predicted"/>
<evidence type="ECO:0000313" key="2">
    <source>
        <dbReference type="EMBL" id="KAH0544928.1"/>
    </source>
</evidence>
<protein>
    <submittedName>
        <fullName evidence="2">Uncharacterized protein</fullName>
    </submittedName>
</protein>
<dbReference type="EMBL" id="JAGHQL010000012">
    <property type="protein sequence ID" value="KAH0544928.1"/>
    <property type="molecule type" value="Genomic_DNA"/>
</dbReference>
<dbReference type="OrthoDB" id="5428890at2759"/>
<dbReference type="Proteomes" id="UP000698800">
    <property type="component" value="Unassembled WGS sequence"/>
</dbReference>
<organism evidence="2 3">
    <name type="scientific">Glutinoglossum americanum</name>
    <dbReference type="NCBI Taxonomy" id="1670608"/>
    <lineage>
        <taxon>Eukaryota</taxon>
        <taxon>Fungi</taxon>
        <taxon>Dikarya</taxon>
        <taxon>Ascomycota</taxon>
        <taxon>Pezizomycotina</taxon>
        <taxon>Geoglossomycetes</taxon>
        <taxon>Geoglossales</taxon>
        <taxon>Geoglossaceae</taxon>
        <taxon>Glutinoglossum</taxon>
    </lineage>
</organism>
<keyword evidence="1" id="KW-0472">Membrane</keyword>
<name>A0A9P8IHJ1_9PEZI</name>
<feature type="transmembrane region" description="Helical" evidence="1">
    <location>
        <begin position="352"/>
        <end position="381"/>
    </location>
</feature>
<reference evidence="2" key="1">
    <citation type="submission" date="2021-03" db="EMBL/GenBank/DDBJ databases">
        <title>Comparative genomics and phylogenomic investigation of the class Geoglossomycetes provide insights into ecological specialization and systematics.</title>
        <authorList>
            <person name="Melie T."/>
            <person name="Pirro S."/>
            <person name="Miller A.N."/>
            <person name="Quandt A."/>
        </authorList>
    </citation>
    <scope>NUCLEOTIDE SEQUENCE</scope>
    <source>
        <strain evidence="2">GBOQ0MN5Z8</strain>
    </source>
</reference>
<keyword evidence="1" id="KW-0812">Transmembrane</keyword>
<comment type="caution">
    <text evidence="2">The sequence shown here is derived from an EMBL/GenBank/DDBJ whole genome shotgun (WGS) entry which is preliminary data.</text>
</comment>
<dbReference type="AlphaFoldDB" id="A0A9P8IHJ1"/>
<keyword evidence="1" id="KW-1133">Transmembrane helix</keyword>
<evidence type="ECO:0000256" key="1">
    <source>
        <dbReference type="SAM" id="Phobius"/>
    </source>
</evidence>
<sequence length="411" mass="46736">MPQTAGPFCKTFADVDDEIRAEVANAIWGADPDDTERMQRLSHYFDYYIDETTSTVVRTTKRGTARSPIKSHTELLGFVRLLKQHPDKTRRDLKLICPANSADASASALDLDAALDLTVRVMFMASCRSSTAYNIITTNLVFRPIWRESESLEGLVERVLPRYEIDQPGQTDTIRAQKLNVRYLYDYTKVRIEWTNNLPDHLFLQVTDEWISLRVFPHVGFLETCSRALAERDVGISTIESLSLGCLPPDIISETLWTLHLLFPEDDEKARALLDKEIQDKGLDQRLSGPFQLYHGFHETPRDVLLPEDVKSLFGRYPHWGERLYRILKEVEDPTPMTWVEKWADSKKSPRFTYWVGFIALCFALFFGIVASVLGAIQVWISYCAWQDASAGFACGKYGSTQTPAASSTMA</sequence>
<gene>
    <name evidence="2" type="ORF">FGG08_001008</name>
</gene>
<accession>A0A9P8IHJ1</accession>
<evidence type="ECO:0000313" key="3">
    <source>
        <dbReference type="Proteomes" id="UP000698800"/>
    </source>
</evidence>
<keyword evidence="3" id="KW-1185">Reference proteome</keyword>